<feature type="domain" description="RNA polymerase sigma-70 region 2" evidence="6">
    <location>
        <begin position="31"/>
        <end position="95"/>
    </location>
</feature>
<evidence type="ECO:0000313" key="9">
    <source>
        <dbReference type="Proteomes" id="UP001501353"/>
    </source>
</evidence>
<dbReference type="InterPro" id="IPR039425">
    <property type="entry name" value="RNA_pol_sigma-70-like"/>
</dbReference>
<dbReference type="Gene3D" id="1.10.10.10">
    <property type="entry name" value="Winged helix-like DNA-binding domain superfamily/Winged helix DNA-binding domain"/>
    <property type="match status" value="1"/>
</dbReference>
<keyword evidence="2" id="KW-0805">Transcription regulation</keyword>
<comment type="caution">
    <text evidence="8">The sequence shown here is derived from an EMBL/GenBank/DDBJ whole genome shotgun (WGS) entry which is preliminary data.</text>
</comment>
<dbReference type="InterPro" id="IPR007627">
    <property type="entry name" value="RNA_pol_sigma70_r2"/>
</dbReference>
<evidence type="ECO:0000256" key="3">
    <source>
        <dbReference type="ARBA" id="ARBA00023082"/>
    </source>
</evidence>
<evidence type="ECO:0000256" key="4">
    <source>
        <dbReference type="ARBA" id="ARBA00023125"/>
    </source>
</evidence>
<sequence length="187" mass="21499">METLSECPQATDELPPAELTVSRQVINPDMLFRQHYVFLLRFTQRYVRNIDDAMDVVQNTFVETIRCADRYHGGSLPSTWLFGIAQNLARNHVRRSYAAAARHADESLLDDVIDFSNDPAEVVEHQQLADRVSRLLDKLPQRIRETYEVVLEHEASYADAAIMMNIPIGTVRSRISRVKNEIRMSVK</sequence>
<dbReference type="EMBL" id="BAAAZE010000005">
    <property type="protein sequence ID" value="GAA4016688.1"/>
    <property type="molecule type" value="Genomic_DNA"/>
</dbReference>
<keyword evidence="5" id="KW-0804">Transcription</keyword>
<dbReference type="NCBIfam" id="TIGR02937">
    <property type="entry name" value="sigma70-ECF"/>
    <property type="match status" value="1"/>
</dbReference>
<keyword evidence="9" id="KW-1185">Reference proteome</keyword>
<dbReference type="PANTHER" id="PTHR43133:SF8">
    <property type="entry name" value="RNA POLYMERASE SIGMA FACTOR HI_1459-RELATED"/>
    <property type="match status" value="1"/>
</dbReference>
<comment type="similarity">
    <text evidence="1">Belongs to the sigma-70 factor family. ECF subfamily.</text>
</comment>
<evidence type="ECO:0000256" key="1">
    <source>
        <dbReference type="ARBA" id="ARBA00010641"/>
    </source>
</evidence>
<evidence type="ECO:0000259" key="6">
    <source>
        <dbReference type="Pfam" id="PF04542"/>
    </source>
</evidence>
<dbReference type="PANTHER" id="PTHR43133">
    <property type="entry name" value="RNA POLYMERASE ECF-TYPE SIGMA FACTO"/>
    <property type="match status" value="1"/>
</dbReference>
<feature type="domain" description="RNA polymerase sigma factor 70 region 4 type 2" evidence="7">
    <location>
        <begin position="131"/>
        <end position="179"/>
    </location>
</feature>
<dbReference type="InterPro" id="IPR036388">
    <property type="entry name" value="WH-like_DNA-bd_sf"/>
</dbReference>
<evidence type="ECO:0000313" key="8">
    <source>
        <dbReference type="EMBL" id="GAA4016688.1"/>
    </source>
</evidence>
<dbReference type="RefSeq" id="WP_344762137.1">
    <property type="nucleotide sequence ID" value="NZ_BAAAZE010000005.1"/>
</dbReference>
<name>A0ABP7SUI2_9BURK</name>
<proteinExistence type="inferred from homology"/>
<dbReference type="InterPro" id="IPR013325">
    <property type="entry name" value="RNA_pol_sigma_r2"/>
</dbReference>
<evidence type="ECO:0000259" key="7">
    <source>
        <dbReference type="Pfam" id="PF08281"/>
    </source>
</evidence>
<dbReference type="SUPFAM" id="SSF88659">
    <property type="entry name" value="Sigma3 and sigma4 domains of RNA polymerase sigma factors"/>
    <property type="match status" value="1"/>
</dbReference>
<protein>
    <submittedName>
        <fullName evidence="8">RNA polymerase sigma factor HrpL</fullName>
    </submittedName>
</protein>
<dbReference type="Proteomes" id="UP001501353">
    <property type="component" value="Unassembled WGS sequence"/>
</dbReference>
<keyword evidence="3" id="KW-0731">Sigma factor</keyword>
<dbReference type="Gene3D" id="1.10.1740.10">
    <property type="match status" value="1"/>
</dbReference>
<gene>
    <name evidence="8" type="primary">hrpL_2</name>
    <name evidence="8" type="ORF">GCM10022212_09920</name>
</gene>
<dbReference type="InterPro" id="IPR014284">
    <property type="entry name" value="RNA_pol_sigma-70_dom"/>
</dbReference>
<evidence type="ECO:0000256" key="5">
    <source>
        <dbReference type="ARBA" id="ARBA00023163"/>
    </source>
</evidence>
<reference evidence="9" key="1">
    <citation type="journal article" date="2019" name="Int. J. Syst. Evol. Microbiol.">
        <title>The Global Catalogue of Microorganisms (GCM) 10K type strain sequencing project: providing services to taxonomists for standard genome sequencing and annotation.</title>
        <authorList>
            <consortium name="The Broad Institute Genomics Platform"/>
            <consortium name="The Broad Institute Genome Sequencing Center for Infectious Disease"/>
            <person name="Wu L."/>
            <person name="Ma J."/>
        </authorList>
    </citation>
    <scope>NUCLEOTIDE SEQUENCE [LARGE SCALE GENOMIC DNA]</scope>
    <source>
        <strain evidence="9">JCM 16673</strain>
    </source>
</reference>
<dbReference type="SUPFAM" id="SSF88946">
    <property type="entry name" value="Sigma2 domain of RNA polymerase sigma factors"/>
    <property type="match status" value="1"/>
</dbReference>
<organism evidence="8 9">
    <name type="scientific">Actimicrobium antarcticum</name>
    <dbReference type="NCBI Taxonomy" id="1051899"/>
    <lineage>
        <taxon>Bacteria</taxon>
        <taxon>Pseudomonadati</taxon>
        <taxon>Pseudomonadota</taxon>
        <taxon>Betaproteobacteria</taxon>
        <taxon>Burkholderiales</taxon>
        <taxon>Oxalobacteraceae</taxon>
        <taxon>Actimicrobium</taxon>
    </lineage>
</organism>
<dbReference type="InterPro" id="IPR013249">
    <property type="entry name" value="RNA_pol_sigma70_r4_t2"/>
</dbReference>
<dbReference type="InterPro" id="IPR013324">
    <property type="entry name" value="RNA_pol_sigma_r3/r4-like"/>
</dbReference>
<dbReference type="Pfam" id="PF04542">
    <property type="entry name" value="Sigma70_r2"/>
    <property type="match status" value="1"/>
</dbReference>
<dbReference type="Pfam" id="PF08281">
    <property type="entry name" value="Sigma70_r4_2"/>
    <property type="match status" value="1"/>
</dbReference>
<accession>A0ABP7SUI2</accession>
<evidence type="ECO:0000256" key="2">
    <source>
        <dbReference type="ARBA" id="ARBA00023015"/>
    </source>
</evidence>
<keyword evidence="4" id="KW-0238">DNA-binding</keyword>